<dbReference type="InterPro" id="IPR017452">
    <property type="entry name" value="GPCR_Rhodpsn_7TM"/>
</dbReference>
<sequence length="493" mass="56297">MLCIPLQGQNKMEEVNKTQMIKFELSGLTQDKELSAFLFTFFFFVYLITIVGNIGMIALIYASPRLHTPMYYFLTFLSLVDLFYSSITTPKMLADLLSFKRSIYFLGCVLQIYFYSALASTEVLLLSCMSYDRYLAICRPLNYVSTMTRGKCFCMAFFSFSIGFFQSSAQTSCVFSLQYCKSNIIDHFYCEIPPLLKLSCSDTLHCDLLTIVLVSVFGVCSLMTILISYTLILHSIVRMKSSLSRRKAFSTCSSHLTCSTIFYMAVFFTYLHPSSVTMFEFSGLTDSKVLVPFLFIFFFLVYMVTLVGNVGMMALVCVFSSLHTPMYFLLSSLSMVDILYSSVITPNMLSHLLSSKKSISFLGCTLQFYFFCSLVSTETLLLSSMSYDRYVAICHPLHYTLIMTKKKCFDLMTSNKGRQKAFSTCSSHIICVSIFMTTVFFVYLRPHSGTFDKQDKVASVFYTIMTPMLNPLIYSLRNQEVKRVLAQAMLKYF</sequence>
<dbReference type="Pfam" id="PF00001">
    <property type="entry name" value="7tm_1"/>
    <property type="match status" value="1"/>
</dbReference>
<evidence type="ECO:0000313" key="11">
    <source>
        <dbReference type="EMBL" id="PIO29383.1"/>
    </source>
</evidence>
<feature type="transmembrane region" description="Helical" evidence="9">
    <location>
        <begin position="291"/>
        <end position="319"/>
    </location>
</feature>
<proteinExistence type="inferred from homology"/>
<dbReference type="Proteomes" id="UP000228934">
    <property type="component" value="Unassembled WGS sequence"/>
</dbReference>
<dbReference type="Pfam" id="PF13853">
    <property type="entry name" value="7tm_4"/>
    <property type="match status" value="2"/>
</dbReference>
<evidence type="ECO:0000256" key="1">
    <source>
        <dbReference type="ARBA" id="ARBA00004141"/>
    </source>
</evidence>
<feature type="transmembrane region" description="Helical" evidence="9">
    <location>
        <begin position="359"/>
        <end position="382"/>
    </location>
</feature>
<feature type="transmembrane region" description="Helical" evidence="9">
    <location>
        <begin position="103"/>
        <end position="131"/>
    </location>
</feature>
<feature type="transmembrane region" description="Helical" evidence="9">
    <location>
        <begin position="208"/>
        <end position="232"/>
    </location>
</feature>
<accession>A0A2G9RQB3</accession>
<dbReference type="GO" id="GO:0004930">
    <property type="term" value="F:G protein-coupled receptor activity"/>
    <property type="evidence" value="ECO:0007669"/>
    <property type="project" value="UniProtKB-KW"/>
</dbReference>
<evidence type="ECO:0000256" key="4">
    <source>
        <dbReference type="ARBA" id="ARBA00023040"/>
    </source>
</evidence>
<keyword evidence="5 9" id="KW-0472">Membrane</keyword>
<keyword evidence="3 9" id="KW-1133">Transmembrane helix</keyword>
<dbReference type="InterPro" id="IPR000276">
    <property type="entry name" value="GPCR_Rhodpsn"/>
</dbReference>
<dbReference type="InterPro" id="IPR000725">
    <property type="entry name" value="Olfact_rcpt"/>
</dbReference>
<comment type="subcellular location">
    <subcellularLocation>
        <location evidence="1">Membrane</location>
        <topology evidence="1">Multi-pass membrane protein</topology>
    </subcellularLocation>
</comment>
<dbReference type="AlphaFoldDB" id="A0A2G9RQB3"/>
<comment type="similarity">
    <text evidence="8">Belongs to the G-protein coupled receptor 1 family.</text>
</comment>
<evidence type="ECO:0000256" key="3">
    <source>
        <dbReference type="ARBA" id="ARBA00022989"/>
    </source>
</evidence>
<gene>
    <name evidence="11" type="ORF">AB205_0169580</name>
</gene>
<feature type="transmembrane region" description="Helical" evidence="9">
    <location>
        <begin position="69"/>
        <end position="87"/>
    </location>
</feature>
<feature type="transmembrane region" description="Helical" evidence="9">
    <location>
        <begin position="421"/>
        <end position="444"/>
    </location>
</feature>
<feature type="transmembrane region" description="Helical" evidence="9">
    <location>
        <begin position="456"/>
        <end position="476"/>
    </location>
</feature>
<keyword evidence="7 8" id="KW-0807">Transducer</keyword>
<dbReference type="SUPFAM" id="SSF81321">
    <property type="entry name" value="Family A G protein-coupled receptor-like"/>
    <property type="match status" value="2"/>
</dbReference>
<dbReference type="FunFam" id="1.20.1070.10:FF:000410">
    <property type="entry name" value="Olfactory receptor 1348"/>
    <property type="match status" value="1"/>
</dbReference>
<dbReference type="GO" id="GO:0016020">
    <property type="term" value="C:membrane"/>
    <property type="evidence" value="ECO:0007669"/>
    <property type="project" value="UniProtKB-SubCell"/>
</dbReference>
<dbReference type="PRINTS" id="PR00245">
    <property type="entry name" value="OLFACTORYR"/>
</dbReference>
<organism evidence="11 12">
    <name type="scientific">Aquarana catesbeiana</name>
    <name type="common">American bullfrog</name>
    <name type="synonym">Rana catesbeiana</name>
    <dbReference type="NCBI Taxonomy" id="8400"/>
    <lineage>
        <taxon>Eukaryota</taxon>
        <taxon>Metazoa</taxon>
        <taxon>Chordata</taxon>
        <taxon>Craniata</taxon>
        <taxon>Vertebrata</taxon>
        <taxon>Euteleostomi</taxon>
        <taxon>Amphibia</taxon>
        <taxon>Batrachia</taxon>
        <taxon>Anura</taxon>
        <taxon>Neobatrachia</taxon>
        <taxon>Ranoidea</taxon>
        <taxon>Ranidae</taxon>
        <taxon>Aquarana</taxon>
    </lineage>
</organism>
<feature type="transmembrane region" description="Helical" evidence="9">
    <location>
        <begin position="326"/>
        <end position="344"/>
    </location>
</feature>
<name>A0A2G9RQB3_AQUCT</name>
<evidence type="ECO:0000256" key="7">
    <source>
        <dbReference type="ARBA" id="ARBA00023224"/>
    </source>
</evidence>
<keyword evidence="6 8" id="KW-0675">Receptor</keyword>
<feature type="transmembrane region" description="Helical" evidence="9">
    <location>
        <begin position="253"/>
        <end position="271"/>
    </location>
</feature>
<evidence type="ECO:0000256" key="2">
    <source>
        <dbReference type="ARBA" id="ARBA00022692"/>
    </source>
</evidence>
<evidence type="ECO:0000259" key="10">
    <source>
        <dbReference type="PROSITE" id="PS50262"/>
    </source>
</evidence>
<feature type="domain" description="G-protein coupled receptors family 1 profile" evidence="10">
    <location>
        <begin position="52"/>
        <end position="312"/>
    </location>
</feature>
<feature type="transmembrane region" description="Helical" evidence="9">
    <location>
        <begin position="36"/>
        <end position="62"/>
    </location>
</feature>
<evidence type="ECO:0000256" key="5">
    <source>
        <dbReference type="ARBA" id="ARBA00023136"/>
    </source>
</evidence>
<reference evidence="12" key="1">
    <citation type="journal article" date="2017" name="Nat. Commun.">
        <title>The North American bullfrog draft genome provides insight into hormonal regulation of long noncoding RNA.</title>
        <authorList>
            <person name="Hammond S.A."/>
            <person name="Warren R.L."/>
            <person name="Vandervalk B.P."/>
            <person name="Kucuk E."/>
            <person name="Khan H."/>
            <person name="Gibb E.A."/>
            <person name="Pandoh P."/>
            <person name="Kirk H."/>
            <person name="Zhao Y."/>
            <person name="Jones M."/>
            <person name="Mungall A.J."/>
            <person name="Coope R."/>
            <person name="Pleasance S."/>
            <person name="Moore R.A."/>
            <person name="Holt R.A."/>
            <person name="Round J.M."/>
            <person name="Ohora S."/>
            <person name="Walle B.V."/>
            <person name="Veldhoen N."/>
            <person name="Helbing C.C."/>
            <person name="Birol I."/>
        </authorList>
    </citation>
    <scope>NUCLEOTIDE SEQUENCE [LARGE SCALE GENOMIC DNA]</scope>
</reference>
<evidence type="ECO:0000256" key="8">
    <source>
        <dbReference type="RuleBase" id="RU000688"/>
    </source>
</evidence>
<dbReference type="GO" id="GO:0004984">
    <property type="term" value="F:olfactory receptor activity"/>
    <property type="evidence" value="ECO:0007669"/>
    <property type="project" value="InterPro"/>
</dbReference>
<feature type="transmembrane region" description="Helical" evidence="9">
    <location>
        <begin position="152"/>
        <end position="169"/>
    </location>
</feature>
<evidence type="ECO:0000256" key="6">
    <source>
        <dbReference type="ARBA" id="ARBA00023170"/>
    </source>
</evidence>
<dbReference type="FunFam" id="1.20.1070.10:FF:000003">
    <property type="entry name" value="Olfactory receptor"/>
    <property type="match status" value="1"/>
</dbReference>
<keyword evidence="4 8" id="KW-0297">G-protein coupled receptor</keyword>
<keyword evidence="2 8" id="KW-0812">Transmembrane</keyword>
<dbReference type="PRINTS" id="PR00237">
    <property type="entry name" value="GPCRRHODOPSN"/>
</dbReference>
<dbReference type="Gene3D" id="1.20.1070.10">
    <property type="entry name" value="Rhodopsin 7-helix transmembrane proteins"/>
    <property type="match status" value="3"/>
</dbReference>
<keyword evidence="12" id="KW-1185">Reference proteome</keyword>
<dbReference type="PANTHER" id="PTHR48018">
    <property type="entry name" value="OLFACTORY RECEPTOR"/>
    <property type="match status" value="1"/>
</dbReference>
<dbReference type="PROSITE" id="PS50262">
    <property type="entry name" value="G_PROTEIN_RECEP_F1_2"/>
    <property type="match status" value="2"/>
</dbReference>
<feature type="domain" description="G-protein coupled receptors family 1 profile" evidence="10">
    <location>
        <begin position="308"/>
        <end position="406"/>
    </location>
</feature>
<evidence type="ECO:0000256" key="9">
    <source>
        <dbReference type="SAM" id="Phobius"/>
    </source>
</evidence>
<dbReference type="EMBL" id="KV936249">
    <property type="protein sequence ID" value="PIO29383.1"/>
    <property type="molecule type" value="Genomic_DNA"/>
</dbReference>
<evidence type="ECO:0000313" key="12">
    <source>
        <dbReference type="Proteomes" id="UP000228934"/>
    </source>
</evidence>
<dbReference type="PROSITE" id="PS00237">
    <property type="entry name" value="G_PROTEIN_RECEP_F1_1"/>
    <property type="match status" value="2"/>
</dbReference>
<protein>
    <recommendedName>
        <fullName evidence="10">G-protein coupled receptors family 1 profile domain-containing protein</fullName>
    </recommendedName>
</protein>
<dbReference type="OrthoDB" id="6151005at2759"/>